<dbReference type="EMBL" id="JNSK01000039">
    <property type="protein sequence ID" value="KGA17636.1"/>
    <property type="molecule type" value="Genomic_DNA"/>
</dbReference>
<reference evidence="5" key="1">
    <citation type="submission" date="2014-05" db="EMBL/GenBank/DDBJ databases">
        <title>Key roles for freshwater Actinobacteria revealed by deep metagenomic sequencing.</title>
        <authorList>
            <person name="Ghai R."/>
            <person name="Mizuno C.M."/>
            <person name="Picazo A."/>
            <person name="Camacho A."/>
            <person name="Rodriguez-Valera F."/>
        </authorList>
    </citation>
    <scope>NUCLEOTIDE SEQUENCE</scope>
</reference>
<dbReference type="Pfam" id="PF00842">
    <property type="entry name" value="Ala_racemase_C"/>
    <property type="match status" value="1"/>
</dbReference>
<protein>
    <recommendedName>
        <fullName evidence="4">Alanine racemase C-terminal domain-containing protein</fullName>
    </recommendedName>
</protein>
<dbReference type="GO" id="GO:0005829">
    <property type="term" value="C:cytosol"/>
    <property type="evidence" value="ECO:0007669"/>
    <property type="project" value="TreeGrafter"/>
</dbReference>
<keyword evidence="2" id="KW-0663">Pyridoxal phosphate</keyword>
<dbReference type="Gene3D" id="2.40.37.10">
    <property type="entry name" value="Lyase, Ornithine Decarboxylase, Chain A, domain 1"/>
    <property type="match status" value="1"/>
</dbReference>
<dbReference type="PANTHER" id="PTHR30511">
    <property type="entry name" value="ALANINE RACEMASE"/>
    <property type="match status" value="1"/>
</dbReference>
<dbReference type="CDD" id="cd00430">
    <property type="entry name" value="PLPDE_III_AR"/>
    <property type="match status" value="1"/>
</dbReference>
<dbReference type="InterPro" id="IPR011079">
    <property type="entry name" value="Ala_racemase_C"/>
</dbReference>
<dbReference type="GO" id="GO:0030170">
    <property type="term" value="F:pyridoxal phosphate binding"/>
    <property type="evidence" value="ECO:0007669"/>
    <property type="project" value="TreeGrafter"/>
</dbReference>
<dbReference type="InterPro" id="IPR029066">
    <property type="entry name" value="PLP-binding_barrel"/>
</dbReference>
<dbReference type="SUPFAM" id="SSF51419">
    <property type="entry name" value="PLP-binding barrel"/>
    <property type="match status" value="1"/>
</dbReference>
<dbReference type="SMART" id="SM01005">
    <property type="entry name" value="Ala_racemase_C"/>
    <property type="match status" value="1"/>
</dbReference>
<evidence type="ECO:0000259" key="4">
    <source>
        <dbReference type="SMART" id="SM01005"/>
    </source>
</evidence>
<evidence type="ECO:0000256" key="1">
    <source>
        <dbReference type="ARBA" id="ARBA00001933"/>
    </source>
</evidence>
<dbReference type="InterPro" id="IPR000821">
    <property type="entry name" value="Ala_racemase"/>
</dbReference>
<comment type="cofactor">
    <cofactor evidence="1">
        <name>pyridoxal 5'-phosphate</name>
        <dbReference type="ChEBI" id="CHEBI:597326"/>
    </cofactor>
</comment>
<dbReference type="AlphaFoldDB" id="A0A094QSE5"/>
<dbReference type="Gene3D" id="3.20.20.10">
    <property type="entry name" value="Alanine racemase"/>
    <property type="match status" value="1"/>
</dbReference>
<proteinExistence type="inferred from homology"/>
<dbReference type="NCBIfam" id="TIGR00492">
    <property type="entry name" value="alr"/>
    <property type="match status" value="1"/>
</dbReference>
<comment type="caution">
    <text evidence="5">The sequence shown here is derived from an EMBL/GenBank/DDBJ whole genome shotgun (WGS) entry which is preliminary data.</text>
</comment>
<keyword evidence="3" id="KW-0413">Isomerase</keyword>
<dbReference type="PANTHER" id="PTHR30511:SF0">
    <property type="entry name" value="ALANINE RACEMASE, CATABOLIC-RELATED"/>
    <property type="match status" value="1"/>
</dbReference>
<evidence type="ECO:0000256" key="3">
    <source>
        <dbReference type="ARBA" id="ARBA00023235"/>
    </source>
</evidence>
<dbReference type="PRINTS" id="PR00992">
    <property type="entry name" value="ALARACEMASE"/>
</dbReference>
<evidence type="ECO:0000313" key="5">
    <source>
        <dbReference type="EMBL" id="KGA17636.1"/>
    </source>
</evidence>
<dbReference type="SUPFAM" id="SSF50621">
    <property type="entry name" value="Alanine racemase C-terminal domain-like"/>
    <property type="match status" value="1"/>
</dbReference>
<sequence>MSDRAEFLIDLSALSTNVSRLKKECAVDVLAVVKADAYGHGLVRVAQAALKAGASYLGVALLEEAITLRENAVDAPILAWLVSPGSDFDSAISNNIELGVSSLKGLREISESAKRVGKKALVHIEVDTGMTRGGFLDEWKELLAEDFSHVEVIGVFSHFARADEPGEKQNTDQLQKFKQMVGELEKIGINPPIKHLSNSAATLKDKDSYFSMVRVGIAMYGLTPDIIHMGTSKDLGLRPVGQLRAKLHLVKEVSKGSPVGYGASAHTTSDTKLGVVAMGYADGIPRIAQGAGVFVKGKRAPIIGRVSMDQFVVDLGSDSTAKSGDWVIVFGDGSHGEYTADDWGSASSSINYEIVTRIGPRVPRIYQSHEY</sequence>
<dbReference type="InterPro" id="IPR009006">
    <property type="entry name" value="Ala_racemase/Decarboxylase_C"/>
</dbReference>
<dbReference type="GO" id="GO:0030632">
    <property type="term" value="P:D-alanine biosynthetic process"/>
    <property type="evidence" value="ECO:0007669"/>
    <property type="project" value="TreeGrafter"/>
</dbReference>
<evidence type="ECO:0000256" key="2">
    <source>
        <dbReference type="ARBA" id="ARBA00022898"/>
    </source>
</evidence>
<name>A0A094QSE5_9ZZZZ</name>
<accession>A0A094QSE5</accession>
<feature type="domain" description="Alanine racemase C-terminal" evidence="4">
    <location>
        <begin position="240"/>
        <end position="367"/>
    </location>
</feature>
<dbReference type="InterPro" id="IPR001608">
    <property type="entry name" value="Ala_racemase_N"/>
</dbReference>
<dbReference type="HAMAP" id="MF_01201">
    <property type="entry name" value="Ala_racemase"/>
    <property type="match status" value="1"/>
</dbReference>
<dbReference type="FunFam" id="3.20.20.10:FF:000002">
    <property type="entry name" value="Alanine racemase"/>
    <property type="match status" value="1"/>
</dbReference>
<dbReference type="Pfam" id="PF01168">
    <property type="entry name" value="Ala_racemase_N"/>
    <property type="match status" value="1"/>
</dbReference>
<dbReference type="PROSITE" id="PS00395">
    <property type="entry name" value="ALANINE_RACEMASE"/>
    <property type="match status" value="1"/>
</dbReference>
<dbReference type="InterPro" id="IPR020622">
    <property type="entry name" value="Ala_racemase_pyridoxalP-BS"/>
</dbReference>
<organism evidence="5">
    <name type="scientific">freshwater metagenome</name>
    <dbReference type="NCBI Taxonomy" id="449393"/>
    <lineage>
        <taxon>unclassified sequences</taxon>
        <taxon>metagenomes</taxon>
        <taxon>ecological metagenomes</taxon>
    </lineage>
</organism>
<dbReference type="GO" id="GO:0009252">
    <property type="term" value="P:peptidoglycan biosynthetic process"/>
    <property type="evidence" value="ECO:0007669"/>
    <property type="project" value="TreeGrafter"/>
</dbReference>
<dbReference type="GO" id="GO:0008784">
    <property type="term" value="F:alanine racemase activity"/>
    <property type="evidence" value="ECO:0007669"/>
    <property type="project" value="InterPro"/>
</dbReference>
<gene>
    <name evidence="5" type="ORF">GM50_11250</name>
</gene>